<reference evidence="7 8" key="1">
    <citation type="journal article" date="2018" name="Genome Announc.">
        <title>Ignatzschineria cameli sp. nov., isolated from necrotic foot tissue of dromedaries (Camelus dromedarius) and associated maggots (Wohlfahrtia species) in Dubai.</title>
        <authorList>
            <person name="Tsang C.C."/>
            <person name="Tang J.Y."/>
            <person name="Fong J.Y."/>
            <person name="Kinne J."/>
            <person name="Lee H.H."/>
            <person name="Joseph M."/>
            <person name="Jose S."/>
            <person name="Schuster R.K."/>
            <person name="Tang Y."/>
            <person name="Sivakumar S."/>
            <person name="Chen J.H."/>
            <person name="Teng J.L."/>
            <person name="Lau S.K."/>
            <person name="Wernery U."/>
            <person name="Woo P.C."/>
        </authorList>
    </citation>
    <scope>NUCLEOTIDE SEQUENCE [LARGE SCALE GENOMIC DNA]</scope>
    <source>
        <strain evidence="7 8">KCTC 22643</strain>
    </source>
</reference>
<dbReference type="GO" id="GO:0005524">
    <property type="term" value="F:ATP binding"/>
    <property type="evidence" value="ECO:0007669"/>
    <property type="project" value="UniProtKB-KW"/>
</dbReference>
<evidence type="ECO:0000256" key="1">
    <source>
        <dbReference type="ARBA" id="ARBA00022741"/>
    </source>
</evidence>
<dbReference type="GO" id="GO:0016787">
    <property type="term" value="F:hydrolase activity"/>
    <property type="evidence" value="ECO:0007669"/>
    <property type="project" value="UniProtKB-KW"/>
</dbReference>
<accession>A0A2U2AMD6</accession>
<dbReference type="Gene3D" id="3.40.50.10810">
    <property type="entry name" value="Tandem AAA-ATPase domain"/>
    <property type="match status" value="1"/>
</dbReference>
<dbReference type="CDD" id="cd18793">
    <property type="entry name" value="SF2_C_SNF"/>
    <property type="match status" value="1"/>
</dbReference>
<keyword evidence="4" id="KW-0067">ATP-binding</keyword>
<evidence type="ECO:0000313" key="8">
    <source>
        <dbReference type="Proteomes" id="UP000244948"/>
    </source>
</evidence>
<dbReference type="Proteomes" id="UP000244948">
    <property type="component" value="Unassembled WGS sequence"/>
</dbReference>
<feature type="domain" description="Helicase C-terminal" evidence="6">
    <location>
        <begin position="525"/>
        <end position="686"/>
    </location>
</feature>
<dbReference type="Pfam" id="PF00176">
    <property type="entry name" value="SNF2-rel_dom"/>
    <property type="match status" value="1"/>
</dbReference>
<dbReference type="InterPro" id="IPR027417">
    <property type="entry name" value="P-loop_NTPase"/>
</dbReference>
<dbReference type="PROSITE" id="PS51192">
    <property type="entry name" value="HELICASE_ATP_BIND_1"/>
    <property type="match status" value="1"/>
</dbReference>
<organism evidence="7 8">
    <name type="scientific">Ignatzschineria indica</name>
    <dbReference type="NCBI Taxonomy" id="472583"/>
    <lineage>
        <taxon>Bacteria</taxon>
        <taxon>Pseudomonadati</taxon>
        <taxon>Pseudomonadota</taxon>
        <taxon>Gammaproteobacteria</taxon>
        <taxon>Cardiobacteriales</taxon>
        <taxon>Ignatzschineriaceae</taxon>
        <taxon>Ignatzschineria</taxon>
    </lineage>
</organism>
<keyword evidence="3 7" id="KW-0347">Helicase</keyword>
<keyword evidence="1" id="KW-0547">Nucleotide-binding</keyword>
<dbReference type="SUPFAM" id="SSF52540">
    <property type="entry name" value="P-loop containing nucleoside triphosphate hydrolases"/>
    <property type="match status" value="2"/>
</dbReference>
<dbReference type="SMART" id="SM00490">
    <property type="entry name" value="HELICc"/>
    <property type="match status" value="1"/>
</dbReference>
<gene>
    <name evidence="7" type="ORF">DC082_02225</name>
</gene>
<dbReference type="GO" id="GO:0004386">
    <property type="term" value="F:helicase activity"/>
    <property type="evidence" value="ECO:0007669"/>
    <property type="project" value="UniProtKB-KW"/>
</dbReference>
<dbReference type="InterPro" id="IPR038718">
    <property type="entry name" value="SNF2-like_sf"/>
</dbReference>
<dbReference type="InterPro" id="IPR000330">
    <property type="entry name" value="SNF2_N"/>
</dbReference>
<dbReference type="SMART" id="SM00487">
    <property type="entry name" value="DEXDc"/>
    <property type="match status" value="1"/>
</dbReference>
<dbReference type="InterPro" id="IPR001650">
    <property type="entry name" value="Helicase_C-like"/>
</dbReference>
<dbReference type="CDD" id="cd18011">
    <property type="entry name" value="DEXDc_RapA"/>
    <property type="match status" value="1"/>
</dbReference>
<evidence type="ECO:0000256" key="4">
    <source>
        <dbReference type="ARBA" id="ARBA00022840"/>
    </source>
</evidence>
<sequence>MSNMTIPKLLPLVKHCIIYIFFKNEWQRAIVQDFDKLDEIMTLKFIEGKSKFSRIRVKQREYPYYSGFEKGFRVIASTRRVGRSNLEEGIVLDQKNVAGQYLVAVHFFHDDRILWIPFERLSLIRDHARNFEKVKYNNQNNQAEHFRLKTLGYGIQLWNQNTGSLSSLNIDPLPHQINLVHHILQSGNLNWMIADDVGLGKTIETGMLITALKYRGEAKRILLVTPAGLTKQWKEELYYKFSFDDFRIYGDDFIINESREWRMYEHVIASIDRLKSDESRALLSGAGYWDLIIFDEAHRLTRSQYGNRYVSSGRFDVAALLRRHTDNLILLTATPHQGKSDQFQSLLNLLRPELKEEINRLNRNPEILSEMVYRNNKSKVTDLEGRKIFKGQKTYPIHLPVSQDAITFDRKLQEYLRKSAKRSEELGGNIGRAIGFVIAIYRKLAASSIAAILNALIKRQERLLYGSNEEINDEDERFIGEFEERQVNIEKDVKEQFIEGEIEYLDQLIALGEKVRADDQKLQGFLTQVVDPILQENPTEKLVIFTEYLSTQKYLEVALKKRYGGERISLINGSMSLEERQEAIAQFNGDGQFILSTEAGGEGINLQHNCHILVNFDLPWNPMRLVQRIGRIYRYGQMKEVLIFNIFSQGTVDDDIVRLLYQKIDQVVNDLGAISDEFDEGLKHDIFGNIADLVEVDKILDHSIVESKEQTEEKLTMALEDAKVISQKQQELFSYVAQYDANALEREFVITLDHISAFIRGMCRYTGVEIIKEMYDGDIWVLKLPDVLMKKLATRKQNIEVTINHRVKMQRPKTEVMDLNHPLMKYFIDIATSYEFGGANALVCSDLIEGKAVITAIVKWQNLQGTSIHQDMITFALTDDGPRLNPPSFSNWLLTPAENYLSQEHINREKVLPYSLETTINEVLDDAINQKRRETLIPHDQYLLSAAWVKKS</sequence>
<name>A0A2U2AMD6_9GAMM</name>
<proteinExistence type="predicted"/>
<dbReference type="PROSITE" id="PS51194">
    <property type="entry name" value="HELICASE_CTER"/>
    <property type="match status" value="1"/>
</dbReference>
<evidence type="ECO:0000259" key="5">
    <source>
        <dbReference type="PROSITE" id="PS51192"/>
    </source>
</evidence>
<dbReference type="RefSeq" id="WP_109235568.1">
    <property type="nucleotide sequence ID" value="NZ_BMXZ01000001.1"/>
</dbReference>
<comment type="caution">
    <text evidence="7">The sequence shown here is derived from an EMBL/GenBank/DDBJ whole genome shotgun (WGS) entry which is preliminary data.</text>
</comment>
<dbReference type="Gene3D" id="3.40.50.300">
    <property type="entry name" value="P-loop containing nucleotide triphosphate hydrolases"/>
    <property type="match status" value="1"/>
</dbReference>
<dbReference type="AlphaFoldDB" id="A0A2U2AMD6"/>
<feature type="domain" description="Helicase ATP-binding" evidence="5">
    <location>
        <begin position="182"/>
        <end position="353"/>
    </location>
</feature>
<evidence type="ECO:0000256" key="2">
    <source>
        <dbReference type="ARBA" id="ARBA00022801"/>
    </source>
</evidence>
<keyword evidence="8" id="KW-1185">Reference proteome</keyword>
<keyword evidence="2" id="KW-0378">Hydrolase</keyword>
<dbReference type="InterPro" id="IPR049730">
    <property type="entry name" value="SNF2/RAD54-like_C"/>
</dbReference>
<dbReference type="PANTHER" id="PTHR10799">
    <property type="entry name" value="SNF2/RAD54 HELICASE FAMILY"/>
    <property type="match status" value="1"/>
</dbReference>
<evidence type="ECO:0000256" key="3">
    <source>
        <dbReference type="ARBA" id="ARBA00022806"/>
    </source>
</evidence>
<protein>
    <submittedName>
        <fullName evidence="7">Helicase</fullName>
    </submittedName>
</protein>
<evidence type="ECO:0000259" key="6">
    <source>
        <dbReference type="PROSITE" id="PS51194"/>
    </source>
</evidence>
<dbReference type="EMBL" id="QEWR01000002">
    <property type="protein sequence ID" value="PWD84380.1"/>
    <property type="molecule type" value="Genomic_DNA"/>
</dbReference>
<dbReference type="Pfam" id="PF00271">
    <property type="entry name" value="Helicase_C"/>
    <property type="match status" value="1"/>
</dbReference>
<dbReference type="InterPro" id="IPR014001">
    <property type="entry name" value="Helicase_ATP-bd"/>
</dbReference>
<dbReference type="InterPro" id="IPR057342">
    <property type="entry name" value="DEXDc_RapA"/>
</dbReference>
<evidence type="ECO:0000313" key="7">
    <source>
        <dbReference type="EMBL" id="PWD84380.1"/>
    </source>
</evidence>